<evidence type="ECO:0000256" key="1">
    <source>
        <dbReference type="ARBA" id="ARBA00004173"/>
    </source>
</evidence>
<dbReference type="SUPFAM" id="SSF52029">
    <property type="entry name" value="GroEL apical domain-like"/>
    <property type="match status" value="1"/>
</dbReference>
<gene>
    <name evidence="12" type="ORF">BSTOLATCC_MIC20853</name>
</gene>
<feature type="coiled-coil region" evidence="11">
    <location>
        <begin position="351"/>
        <end position="378"/>
    </location>
</feature>
<dbReference type="Gene3D" id="1.10.560.10">
    <property type="entry name" value="GroEL-like equatorial domain"/>
    <property type="match status" value="1"/>
</dbReference>
<comment type="subcellular location">
    <subcellularLocation>
        <location evidence="1">Mitochondrion</location>
    </subcellularLocation>
</comment>
<dbReference type="HAMAP" id="MF_00600">
    <property type="entry name" value="CH60"/>
    <property type="match status" value="1"/>
</dbReference>
<evidence type="ECO:0000256" key="2">
    <source>
        <dbReference type="ARBA" id="ARBA00006607"/>
    </source>
</evidence>
<sequence>MLSRLARVSARSFGAKNIKFGRDARALMLEGCNKLADAVQVTLGPRGRNVVIDRQFGAPKITKDGVTVAKEVELADKYQNIGAQLVKQVANRTNEIAGDGTTTATVLARAIFTEGVKSVAAGINPMGIRRGILKAVETIIKDLHKRSIKIQDSSAIRDVATISANGETSIGNLIAEAMDRVGKDGTITVQDGKTLHNELEVVEGMKFDRGYISPYFVTDTKTQKVEMENPLILLTDKKVSTIHQVLPHLEHAMKTGRAILIVAEDVESEVLATLVVNKLRGGLKVCAVKAPGFGDNRKNTMVDISILCGAQMVSEELGATLETSEPTVMGTAKKVVITKDDTLILDGAGEKDSIKERVEQIKQQIEITKSDYDKEKLQERLAKLIGGVAVIKVGGGSEVEVGEVKDRIVDALNATKAAVQEGIVVGGGAALLYASKTLRAIKKESDPDEQIGIKMVENACKMPIMAIVDNAGRDGSGVVDYLLELGDEKIGYDANTHKYVDMVKSGIVDPTKVVRTALEDAASVAALMTTTEAMIVDAPEDKKDKPAGGMGGDMY</sequence>
<evidence type="ECO:0008006" key="14">
    <source>
        <dbReference type="Google" id="ProtNLM"/>
    </source>
</evidence>
<dbReference type="GO" id="GO:0005739">
    <property type="term" value="C:mitochondrion"/>
    <property type="evidence" value="ECO:0007669"/>
    <property type="project" value="UniProtKB-SubCell"/>
</dbReference>
<keyword evidence="5" id="KW-0067">ATP-binding</keyword>
<evidence type="ECO:0000256" key="7">
    <source>
        <dbReference type="ARBA" id="ARBA00023128"/>
    </source>
</evidence>
<keyword evidence="13" id="KW-1185">Reference proteome</keyword>
<evidence type="ECO:0000313" key="12">
    <source>
        <dbReference type="EMBL" id="CAG9318379.1"/>
    </source>
</evidence>
<dbReference type="NCBIfam" id="NF009487">
    <property type="entry name" value="PRK12849.1"/>
    <property type="match status" value="1"/>
</dbReference>
<dbReference type="FunFam" id="3.50.7.10:FF:000001">
    <property type="entry name" value="60 kDa chaperonin"/>
    <property type="match status" value="1"/>
</dbReference>
<dbReference type="InterPro" id="IPR001844">
    <property type="entry name" value="Cpn60/GroEL"/>
</dbReference>
<proteinExistence type="inferred from homology"/>
<dbReference type="InterPro" id="IPR027410">
    <property type="entry name" value="TCP-1-like_intermed_sf"/>
</dbReference>
<dbReference type="GO" id="GO:0005524">
    <property type="term" value="F:ATP binding"/>
    <property type="evidence" value="ECO:0007669"/>
    <property type="project" value="UniProtKB-KW"/>
</dbReference>
<evidence type="ECO:0000256" key="3">
    <source>
        <dbReference type="ARBA" id="ARBA00011531"/>
    </source>
</evidence>
<evidence type="ECO:0000256" key="10">
    <source>
        <dbReference type="RuleBase" id="RU000418"/>
    </source>
</evidence>
<dbReference type="InterPro" id="IPR027413">
    <property type="entry name" value="GROEL-like_equatorial_sf"/>
</dbReference>
<dbReference type="Pfam" id="PF00118">
    <property type="entry name" value="Cpn60_TCP1"/>
    <property type="match status" value="1"/>
</dbReference>
<reference evidence="12" key="1">
    <citation type="submission" date="2021-09" db="EMBL/GenBank/DDBJ databases">
        <authorList>
            <consortium name="AG Swart"/>
            <person name="Singh M."/>
            <person name="Singh A."/>
            <person name="Seah K."/>
            <person name="Emmerich C."/>
        </authorList>
    </citation>
    <scope>NUCLEOTIDE SEQUENCE</scope>
    <source>
        <strain evidence="12">ATCC30299</strain>
    </source>
</reference>
<dbReference type="PROSITE" id="PS00296">
    <property type="entry name" value="CHAPERONINS_CPN60"/>
    <property type="match status" value="1"/>
</dbReference>
<dbReference type="Gene3D" id="3.30.260.10">
    <property type="entry name" value="TCP-1-like chaperonin intermediate domain"/>
    <property type="match status" value="1"/>
</dbReference>
<dbReference type="GO" id="GO:0140662">
    <property type="term" value="F:ATP-dependent protein folding chaperone"/>
    <property type="evidence" value="ECO:0007669"/>
    <property type="project" value="InterPro"/>
</dbReference>
<dbReference type="SUPFAM" id="SSF48592">
    <property type="entry name" value="GroEL equatorial domain-like"/>
    <property type="match status" value="1"/>
</dbReference>
<keyword evidence="7" id="KW-0496">Mitochondrion</keyword>
<evidence type="ECO:0000256" key="8">
    <source>
        <dbReference type="ARBA" id="ARBA00023186"/>
    </source>
</evidence>
<evidence type="ECO:0000256" key="9">
    <source>
        <dbReference type="ARBA" id="ARBA00024677"/>
    </source>
</evidence>
<dbReference type="NCBIfam" id="NF000592">
    <property type="entry name" value="PRK00013.1"/>
    <property type="match status" value="1"/>
</dbReference>
<organism evidence="12 13">
    <name type="scientific">Blepharisma stoltei</name>
    <dbReference type="NCBI Taxonomy" id="1481888"/>
    <lineage>
        <taxon>Eukaryota</taxon>
        <taxon>Sar</taxon>
        <taxon>Alveolata</taxon>
        <taxon>Ciliophora</taxon>
        <taxon>Postciliodesmatophora</taxon>
        <taxon>Heterotrichea</taxon>
        <taxon>Heterotrichida</taxon>
        <taxon>Blepharismidae</taxon>
        <taxon>Blepharisma</taxon>
    </lineage>
</organism>
<dbReference type="SUPFAM" id="SSF54849">
    <property type="entry name" value="GroEL-intermediate domain like"/>
    <property type="match status" value="1"/>
</dbReference>
<dbReference type="Proteomes" id="UP001162131">
    <property type="component" value="Unassembled WGS sequence"/>
</dbReference>
<comment type="function">
    <text evidence="9">Molecular chaperone; assists the folding of proteins upon ATP hydrolysis. Known to play a role, in vitro, in the folding of actin and tubulin.</text>
</comment>
<dbReference type="NCBIfam" id="NF009489">
    <property type="entry name" value="PRK12851.1"/>
    <property type="match status" value="1"/>
</dbReference>
<evidence type="ECO:0000256" key="5">
    <source>
        <dbReference type="ARBA" id="ARBA00022840"/>
    </source>
</evidence>
<dbReference type="InterPro" id="IPR018370">
    <property type="entry name" value="Chaperonin_Cpn60_CS"/>
</dbReference>
<keyword evidence="8" id="KW-0143">Chaperone</keyword>
<dbReference type="InterPro" id="IPR027409">
    <property type="entry name" value="GroEL-like_apical_dom_sf"/>
</dbReference>
<dbReference type="NCBIfam" id="NF009488">
    <property type="entry name" value="PRK12850.1"/>
    <property type="match status" value="1"/>
</dbReference>
<dbReference type="PANTHER" id="PTHR45633">
    <property type="entry name" value="60 KDA HEAT SHOCK PROTEIN, MITOCHONDRIAL"/>
    <property type="match status" value="1"/>
</dbReference>
<evidence type="ECO:0000256" key="4">
    <source>
        <dbReference type="ARBA" id="ARBA00022741"/>
    </source>
</evidence>
<dbReference type="CDD" id="cd03344">
    <property type="entry name" value="GroEL"/>
    <property type="match status" value="1"/>
</dbReference>
<keyword evidence="11" id="KW-0175">Coiled coil</keyword>
<dbReference type="AlphaFoldDB" id="A0AAU9IV30"/>
<dbReference type="GO" id="GO:0042026">
    <property type="term" value="P:protein refolding"/>
    <property type="evidence" value="ECO:0007669"/>
    <property type="project" value="InterPro"/>
</dbReference>
<dbReference type="InterPro" id="IPR002423">
    <property type="entry name" value="Cpn60/GroEL/TCP-1"/>
</dbReference>
<name>A0AAU9IV30_9CILI</name>
<evidence type="ECO:0000256" key="11">
    <source>
        <dbReference type="SAM" id="Coils"/>
    </source>
</evidence>
<dbReference type="EMBL" id="CAJZBQ010000020">
    <property type="protein sequence ID" value="CAG9318379.1"/>
    <property type="molecule type" value="Genomic_DNA"/>
</dbReference>
<keyword evidence="6" id="KW-0809">Transit peptide</keyword>
<dbReference type="PRINTS" id="PR00298">
    <property type="entry name" value="CHAPERONIN60"/>
</dbReference>
<dbReference type="Gene3D" id="3.50.7.10">
    <property type="entry name" value="GroEL"/>
    <property type="match status" value="1"/>
</dbReference>
<dbReference type="FunFam" id="1.10.560.10:FF:000031">
    <property type="entry name" value="60 kDa heat shock protein, mitochondrial"/>
    <property type="match status" value="1"/>
</dbReference>
<accession>A0AAU9IV30</accession>
<protein>
    <recommendedName>
        <fullName evidence="14">Heat shock protein 60</fullName>
    </recommendedName>
</protein>
<keyword evidence="4" id="KW-0547">Nucleotide-binding</keyword>
<dbReference type="NCBIfam" id="TIGR02348">
    <property type="entry name" value="GroEL"/>
    <property type="match status" value="1"/>
</dbReference>
<comment type="caution">
    <text evidence="12">The sequence shown here is derived from an EMBL/GenBank/DDBJ whole genome shotgun (WGS) entry which is preliminary data.</text>
</comment>
<comment type="similarity">
    <text evidence="2 10">Belongs to the chaperonin (HSP60) family.</text>
</comment>
<evidence type="ECO:0000256" key="6">
    <source>
        <dbReference type="ARBA" id="ARBA00022946"/>
    </source>
</evidence>
<evidence type="ECO:0000313" key="13">
    <source>
        <dbReference type="Proteomes" id="UP001162131"/>
    </source>
</evidence>
<comment type="subunit">
    <text evidence="3">Heterooligomeric complex of about 850 to 900 kDa that forms two stacked rings, 12 to 16 nm in diameter.</text>
</comment>